<dbReference type="Pfam" id="PF10983">
    <property type="entry name" value="DUF2793"/>
    <property type="match status" value="1"/>
</dbReference>
<evidence type="ECO:0000259" key="2">
    <source>
        <dbReference type="Pfam" id="PF21722"/>
    </source>
</evidence>
<feature type="domain" description="Glycine-rich" evidence="2">
    <location>
        <begin position="240"/>
        <end position="488"/>
    </location>
</feature>
<dbReference type="InterPro" id="IPR021251">
    <property type="entry name" value="DUF2793"/>
</dbReference>
<name>A0A7W6JES7_9CAUL</name>
<gene>
    <name evidence="3" type="ORF">GGR12_002685</name>
</gene>
<evidence type="ECO:0000313" key="3">
    <source>
        <dbReference type="EMBL" id="MBB4083797.1"/>
    </source>
</evidence>
<dbReference type="RefSeq" id="WP_183204946.1">
    <property type="nucleotide sequence ID" value="NZ_BAAAER010000003.1"/>
</dbReference>
<dbReference type="AlphaFoldDB" id="A0A7W6JES7"/>
<comment type="caution">
    <text evidence="3">The sequence shown here is derived from an EMBL/GenBank/DDBJ whole genome shotgun (WGS) entry which is preliminary data.</text>
</comment>
<reference evidence="3 4" key="1">
    <citation type="submission" date="2020-08" db="EMBL/GenBank/DDBJ databases">
        <title>Genomic Encyclopedia of Type Strains, Phase IV (KMG-IV): sequencing the most valuable type-strain genomes for metagenomic binning, comparative biology and taxonomic classification.</title>
        <authorList>
            <person name="Goeker M."/>
        </authorList>
    </citation>
    <scope>NUCLEOTIDE SEQUENCE [LARGE SCALE GENOMIC DNA]</scope>
    <source>
        <strain evidence="3 4">DSM 23960</strain>
    </source>
</reference>
<keyword evidence="4" id="KW-1185">Reference proteome</keyword>
<dbReference type="EMBL" id="JACIDM010000003">
    <property type="protein sequence ID" value="MBB4083797.1"/>
    <property type="molecule type" value="Genomic_DNA"/>
</dbReference>
<accession>A0A7W6JES7</accession>
<protein>
    <recommendedName>
        <fullName evidence="2">Glycine-rich domain-containing protein</fullName>
    </recommendedName>
</protein>
<organism evidence="3 4">
    <name type="scientific">Brevundimonas lenta</name>
    <dbReference type="NCBI Taxonomy" id="424796"/>
    <lineage>
        <taxon>Bacteria</taxon>
        <taxon>Pseudomonadati</taxon>
        <taxon>Pseudomonadota</taxon>
        <taxon>Alphaproteobacteria</taxon>
        <taxon>Caulobacterales</taxon>
        <taxon>Caulobacteraceae</taxon>
        <taxon>Brevundimonas</taxon>
    </lineage>
</organism>
<dbReference type="Proteomes" id="UP000529946">
    <property type="component" value="Unassembled WGS sequence"/>
</dbReference>
<dbReference type="InterPro" id="IPR049304">
    <property type="entry name" value="Gly_rich_dom"/>
</dbReference>
<dbReference type="Pfam" id="PF21722">
    <property type="entry name" value="Gly_rich_2"/>
    <property type="match status" value="1"/>
</dbReference>
<evidence type="ECO:0000256" key="1">
    <source>
        <dbReference type="SAM" id="MobiDB-lite"/>
    </source>
</evidence>
<feature type="region of interest" description="Disordered" evidence="1">
    <location>
        <begin position="363"/>
        <end position="386"/>
    </location>
</feature>
<evidence type="ECO:0000313" key="4">
    <source>
        <dbReference type="Proteomes" id="UP000529946"/>
    </source>
</evidence>
<sequence>MSDEQSARLELPYLAAGQMQKHVTLNEALTRLDALVQTVVVSRSTTAQPAAPADGDLYILPADATGGVWAACEAGDLLRAEAGGWTVVAAPSGLLARVADEGSFIVREGDAWTPLGACLGEIADLDRLGVGTAADADNPFAAKLNKALWTALPMVDGGDGDLRFTLNKEGASDVLSLLFQSNYGGRAELGLVGSDDLILKVSADGATWRNAFTADRASGRVSFPQGAVRREVTVLTANGSWTPPAWARSVEAVVVGGGGGGGAGAFGASGARYGGGGGGAGGVSRAVWPAENLTAGLTVVVGAGGAGGSAIAGGGGSGSAILLGATTLLSATGGGGGGLGNASGGTAGTAGASVPNSNGGGASSISAAGATGKSFDRPDAPGGGGAGGSLDAAGVARAGGAGGDGGVLAVKAVGGSAGSGAAGGPGSACPQPSLHWAGGGGGGGGAVASGVGHGGGAGGSSGAGGGGGGAGVSAGGIGGTGAAGCAWLIALG</sequence>
<proteinExistence type="predicted"/>